<evidence type="ECO:0000313" key="5">
    <source>
        <dbReference type="Proteomes" id="UP000267585"/>
    </source>
</evidence>
<dbReference type="Pfam" id="PF00884">
    <property type="entry name" value="Sulfatase"/>
    <property type="match status" value="1"/>
</dbReference>
<dbReference type="Proteomes" id="UP000267585">
    <property type="component" value="Unassembled WGS sequence"/>
</dbReference>
<dbReference type="CDD" id="cd16145">
    <property type="entry name" value="ARS_like"/>
    <property type="match status" value="1"/>
</dbReference>
<keyword evidence="2" id="KW-0378">Hydrolase</keyword>
<dbReference type="InterPro" id="IPR050738">
    <property type="entry name" value="Sulfatase"/>
</dbReference>
<dbReference type="OrthoDB" id="9766107at2"/>
<organism evidence="4 5">
    <name type="scientific">Arenibacter aquaticus</name>
    <dbReference type="NCBI Taxonomy" id="2489054"/>
    <lineage>
        <taxon>Bacteria</taxon>
        <taxon>Pseudomonadati</taxon>
        <taxon>Bacteroidota</taxon>
        <taxon>Flavobacteriia</taxon>
        <taxon>Flavobacteriales</taxon>
        <taxon>Flavobacteriaceae</taxon>
        <taxon>Arenibacter</taxon>
    </lineage>
</organism>
<evidence type="ECO:0000256" key="2">
    <source>
        <dbReference type="ARBA" id="ARBA00022801"/>
    </source>
</evidence>
<evidence type="ECO:0000256" key="1">
    <source>
        <dbReference type="ARBA" id="ARBA00008779"/>
    </source>
</evidence>
<dbReference type="GO" id="GO:0004065">
    <property type="term" value="F:arylsulfatase activity"/>
    <property type="evidence" value="ECO:0007669"/>
    <property type="project" value="TreeGrafter"/>
</dbReference>
<dbReference type="Gene3D" id="3.40.720.10">
    <property type="entry name" value="Alkaline Phosphatase, subunit A"/>
    <property type="match status" value="1"/>
</dbReference>
<reference evidence="4 5" key="1">
    <citation type="submission" date="2018-11" db="EMBL/GenBank/DDBJ databases">
        <title>Arenibacter aquaticus sp.nov., a marine bacterium isolated from surface seawater in the South China Sea.</title>
        <authorList>
            <person name="Guo J."/>
            <person name="Sun J."/>
        </authorList>
    </citation>
    <scope>NUCLEOTIDE SEQUENCE [LARGE SCALE GENOMIC DNA]</scope>
    <source>
        <strain evidence="4 5">GUO666</strain>
    </source>
</reference>
<evidence type="ECO:0000259" key="3">
    <source>
        <dbReference type="Pfam" id="PF00884"/>
    </source>
</evidence>
<dbReference type="PANTHER" id="PTHR42693:SF53">
    <property type="entry name" value="ENDO-4-O-SULFATASE"/>
    <property type="match status" value="1"/>
</dbReference>
<evidence type="ECO:0000313" key="4">
    <source>
        <dbReference type="EMBL" id="RTE54957.1"/>
    </source>
</evidence>
<proteinExistence type="inferred from homology"/>
<sequence length="465" mass="52404">MRFLLVILLFTSGGHAQDLDGLAVGKQKPNIIYILADDLGYGDLSCYGQKKFSTPNIDKLAKQGKVFTQHYSGSTVCAPSRSALMTGQHTGHTPIRGNKKVPLPAQSVTLAEVLKENGYATAAFGKWGMGKVGSEGDPLKQGFDHFYGYNNQSLAHNYYPYFLWEDDQKVILEGNTGRGTGEYAPDLIHRKALQFIDKNKDNPFFLYYPSIVPHAELFAPREYMEKYIGAFDPESPYKGVDDGPKYRKGPYGSQEFPHAAFVAMVNLLDDQVGEIMQKVEQLGLTDNTIIIFTSDNGPHKEGGADPDYFDSNGIYRGYKRDLYEGGIRVPMIASWPGVIEKDTKTDHISAFWDVLPTMADLLGVELNSDLDGISFLPTLLGKKKQPKHDYLYWEFHERGGRQALRSGKWKLIRYNVNKAGNYELYNIEEEPSETRNIIDDQPKKAKALIKQLNNSRTYSEEFQFK</sequence>
<comment type="caution">
    <text evidence="4">The sequence shown here is derived from an EMBL/GenBank/DDBJ whole genome shotgun (WGS) entry which is preliminary data.</text>
</comment>
<feature type="domain" description="Sulfatase N-terminal" evidence="3">
    <location>
        <begin position="29"/>
        <end position="364"/>
    </location>
</feature>
<dbReference type="AlphaFoldDB" id="A0A430K7F1"/>
<gene>
    <name evidence="4" type="ORF">EHW67_03810</name>
</gene>
<keyword evidence="5" id="KW-1185">Reference proteome</keyword>
<dbReference type="Gene3D" id="3.30.1120.10">
    <property type="match status" value="1"/>
</dbReference>
<dbReference type="EMBL" id="RQPJ01000002">
    <property type="protein sequence ID" value="RTE54957.1"/>
    <property type="molecule type" value="Genomic_DNA"/>
</dbReference>
<accession>A0A430K7F1</accession>
<dbReference type="SUPFAM" id="SSF53649">
    <property type="entry name" value="Alkaline phosphatase-like"/>
    <property type="match status" value="1"/>
</dbReference>
<dbReference type="InterPro" id="IPR000917">
    <property type="entry name" value="Sulfatase_N"/>
</dbReference>
<name>A0A430K7F1_9FLAO</name>
<dbReference type="InterPro" id="IPR017850">
    <property type="entry name" value="Alkaline_phosphatase_core_sf"/>
</dbReference>
<dbReference type="PANTHER" id="PTHR42693">
    <property type="entry name" value="ARYLSULFATASE FAMILY MEMBER"/>
    <property type="match status" value="1"/>
</dbReference>
<comment type="similarity">
    <text evidence="1">Belongs to the sulfatase family.</text>
</comment>
<protein>
    <submittedName>
        <fullName evidence="4">DUF4976 domain-containing protein</fullName>
    </submittedName>
</protein>